<evidence type="ECO:0000313" key="3">
    <source>
        <dbReference type="Proteomes" id="UP000257109"/>
    </source>
</evidence>
<sequence>MGEVLLKFPRILLIILLYSPWLSNCRFCLMTYPQVIPLIRKWKKIIIQPPGTGKGKEYPSDNNPKPNVESRACRREHTHAFDDLEGCPRTQSHSNYCERLRAIEGEERYGFEAIGHTIEKC</sequence>
<organism evidence="2 3">
    <name type="scientific">Mucuna pruriens</name>
    <name type="common">Velvet bean</name>
    <name type="synonym">Dolichos pruriens</name>
    <dbReference type="NCBI Taxonomy" id="157652"/>
    <lineage>
        <taxon>Eukaryota</taxon>
        <taxon>Viridiplantae</taxon>
        <taxon>Streptophyta</taxon>
        <taxon>Embryophyta</taxon>
        <taxon>Tracheophyta</taxon>
        <taxon>Spermatophyta</taxon>
        <taxon>Magnoliopsida</taxon>
        <taxon>eudicotyledons</taxon>
        <taxon>Gunneridae</taxon>
        <taxon>Pentapetalae</taxon>
        <taxon>rosids</taxon>
        <taxon>fabids</taxon>
        <taxon>Fabales</taxon>
        <taxon>Fabaceae</taxon>
        <taxon>Papilionoideae</taxon>
        <taxon>50 kb inversion clade</taxon>
        <taxon>NPAAA clade</taxon>
        <taxon>indigoferoid/millettioid clade</taxon>
        <taxon>Phaseoleae</taxon>
        <taxon>Mucuna</taxon>
    </lineage>
</organism>
<dbReference type="EMBL" id="QJKJ01005718">
    <property type="protein sequence ID" value="RDX89271.1"/>
    <property type="molecule type" value="Genomic_DNA"/>
</dbReference>
<evidence type="ECO:0000313" key="2">
    <source>
        <dbReference type="EMBL" id="RDX89271.1"/>
    </source>
</evidence>
<dbReference type="AlphaFoldDB" id="A0A371GFF3"/>
<accession>A0A371GFF3</accession>
<evidence type="ECO:0000256" key="1">
    <source>
        <dbReference type="SAM" id="MobiDB-lite"/>
    </source>
</evidence>
<feature type="region of interest" description="Disordered" evidence="1">
    <location>
        <begin position="51"/>
        <end position="71"/>
    </location>
</feature>
<keyword evidence="3" id="KW-1185">Reference proteome</keyword>
<reference evidence="2" key="1">
    <citation type="submission" date="2018-05" db="EMBL/GenBank/DDBJ databases">
        <title>Draft genome of Mucuna pruriens seed.</title>
        <authorList>
            <person name="Nnadi N.E."/>
            <person name="Vos R."/>
            <person name="Hasami M.H."/>
            <person name="Devisetty U.K."/>
            <person name="Aguiy J.C."/>
        </authorList>
    </citation>
    <scope>NUCLEOTIDE SEQUENCE [LARGE SCALE GENOMIC DNA]</scope>
    <source>
        <strain evidence="2">JCA_2017</strain>
    </source>
</reference>
<dbReference type="Proteomes" id="UP000257109">
    <property type="component" value="Unassembled WGS sequence"/>
</dbReference>
<comment type="caution">
    <text evidence="2">The sequence shown here is derived from an EMBL/GenBank/DDBJ whole genome shotgun (WGS) entry which is preliminary data.</text>
</comment>
<gene>
    <name evidence="2" type="ORF">CR513_29026</name>
</gene>
<name>A0A371GFF3_MUCPR</name>
<feature type="non-terminal residue" evidence="2">
    <location>
        <position position="1"/>
    </location>
</feature>
<proteinExistence type="predicted"/>
<protein>
    <submittedName>
        <fullName evidence="2">Uncharacterized protein</fullName>
    </submittedName>
</protein>